<dbReference type="Pfam" id="PF16178">
    <property type="entry name" value="Anoct_dimer"/>
    <property type="match status" value="1"/>
</dbReference>
<evidence type="ECO:0000313" key="11">
    <source>
        <dbReference type="EMBL" id="EDV20574.1"/>
    </source>
</evidence>
<keyword evidence="3" id="KW-1003">Cell membrane</keyword>
<dbReference type="InParanoid" id="B3S9P9"/>
<feature type="transmembrane region" description="Helical" evidence="8">
    <location>
        <begin position="412"/>
        <end position="440"/>
    </location>
</feature>
<dbReference type="InterPro" id="IPR049452">
    <property type="entry name" value="Anoctamin_TM"/>
</dbReference>
<dbReference type="Pfam" id="PF04547">
    <property type="entry name" value="Anoctamin"/>
    <property type="match status" value="1"/>
</dbReference>
<dbReference type="GO" id="GO:0005254">
    <property type="term" value="F:chloride channel activity"/>
    <property type="evidence" value="ECO:0000318"/>
    <property type="project" value="GO_Central"/>
</dbReference>
<evidence type="ECO:0000256" key="8">
    <source>
        <dbReference type="RuleBase" id="RU280814"/>
    </source>
</evidence>
<dbReference type="GeneID" id="6758152"/>
<dbReference type="PANTHER" id="PTHR12308">
    <property type="entry name" value="ANOCTAMIN"/>
    <property type="match status" value="1"/>
</dbReference>
<comment type="caution">
    <text evidence="8">Lacks conserved residue(s) required for the propagation of feature annotation.</text>
</comment>
<evidence type="ECO:0000259" key="10">
    <source>
        <dbReference type="Pfam" id="PF16178"/>
    </source>
</evidence>
<dbReference type="InterPro" id="IPR032394">
    <property type="entry name" value="Anoct_dimer"/>
</dbReference>
<feature type="transmembrane region" description="Helical" evidence="8">
    <location>
        <begin position="619"/>
        <end position="643"/>
    </location>
</feature>
<feature type="transmembrane region" description="Helical" evidence="8">
    <location>
        <begin position="497"/>
        <end position="518"/>
    </location>
</feature>
<evidence type="ECO:0000256" key="1">
    <source>
        <dbReference type="ARBA" id="ARBA00004651"/>
    </source>
</evidence>
<dbReference type="KEGG" id="tad:TRIADDRAFT_60984"/>
<protein>
    <recommendedName>
        <fullName evidence="8">Anoctamin</fullName>
    </recommendedName>
</protein>
<name>B3S9P9_TRIAD</name>
<feature type="transmembrane region" description="Helical" evidence="8">
    <location>
        <begin position="452"/>
        <end position="471"/>
    </location>
</feature>
<dbReference type="HOGENOM" id="CLU_010873_0_0_1"/>
<accession>B3S9P9</accession>
<evidence type="ECO:0000256" key="5">
    <source>
        <dbReference type="ARBA" id="ARBA00022989"/>
    </source>
</evidence>
<dbReference type="OMA" id="RLIWFNR"/>
<feature type="transmembrane region" description="Helical" evidence="8">
    <location>
        <begin position="341"/>
        <end position="359"/>
    </location>
</feature>
<dbReference type="CTD" id="6758152"/>
<keyword evidence="5 8" id="KW-1133">Transmembrane helix</keyword>
<dbReference type="InterPro" id="IPR007632">
    <property type="entry name" value="Anoctamin"/>
</dbReference>
<dbReference type="eggNOG" id="KOG2514">
    <property type="taxonomic scope" value="Eukaryota"/>
</dbReference>
<feature type="transmembrane region" description="Helical" evidence="8">
    <location>
        <begin position="284"/>
        <end position="314"/>
    </location>
</feature>
<keyword evidence="4 8" id="KW-0812">Transmembrane</keyword>
<proteinExistence type="inferred from homology"/>
<gene>
    <name evidence="11" type="ORF">TRIADDRAFT_60984</name>
</gene>
<dbReference type="GO" id="GO:0046983">
    <property type="term" value="F:protein dimerization activity"/>
    <property type="evidence" value="ECO:0007669"/>
    <property type="project" value="InterPro"/>
</dbReference>
<dbReference type="GO" id="GO:0005886">
    <property type="term" value="C:plasma membrane"/>
    <property type="evidence" value="ECO:0000318"/>
    <property type="project" value="GO_Central"/>
</dbReference>
<feature type="transmembrane region" description="Helical" evidence="8">
    <location>
        <begin position="669"/>
        <end position="693"/>
    </location>
</feature>
<sequence>MPKKSTENIDIEKLYDKSSYGKGKLPPPQVQVATATEFHDEIASYSLEEPTERPIDYVLVYKDCDDPSNPREVERAEQRQIFEERLQEDGLQVTYEKVLHLNFVKIYCPFKRMGKEAEKVNYEMDLAGIQLKKYDFCWLINSLPLQINEEPKGCIGRLFRTDEQVDYVSAPFVWNKRQAFEGVEKSRSFFRNSVRSLLVHNILINTDIRQGADTEDKINCRGLLYLIMQKAYSDAFVLHNPFVNGKKVASKIGNTEREELYRSWGSCFQFQPLWRIRNYFGEKIALYFAWLGLLISSLFIPMLFGAGCMIYGLYFSYIAQYKNGTNLDYTWLSKACDNEVTPYYGLVVCIWGTIFVEMWKRKCATLAYKWDVNNYELQEPNRPEFYGTKLAKDPVTGVETPIYPISKRIMKLLASGVCLLFMVFLVIASVTAVIAFRVILKINSQLNFQYSNWFFSITSSLLNTISIMILGRIYSKIAKWLNDWENYRTQTEYDDSLILKTFAFQFVNSYTSLFYIAFFRKDIQRAGLFNLGTQYRDSCGTDDDCMSLLTIQVAVLLIVKPMPKFFRDIILPWLKQIFINKCTKKGSDIHPEVEENALAKEYYLYKTEDFTMSEYTEKILMYGYLMLFATAFPLAPLLAILIMSVDMRIDCRRLLHYDRRLLANRAQHIGMWMPILNFLNIAGVVSNAFLIAFTSSFATYINIQTASDRALWIVVAFEERYQVERIMASTSAINDDEIPVPNVMPQGNNNDVV</sequence>
<feature type="domain" description="Anoctamin transmembrane" evidence="9">
    <location>
        <begin position="276"/>
        <end position="718"/>
    </location>
</feature>
<evidence type="ECO:0000256" key="7">
    <source>
        <dbReference type="ARBA" id="ARBA00023180"/>
    </source>
</evidence>
<evidence type="ECO:0000256" key="6">
    <source>
        <dbReference type="ARBA" id="ARBA00023136"/>
    </source>
</evidence>
<keyword evidence="12" id="KW-1185">Reference proteome</keyword>
<evidence type="ECO:0000259" key="9">
    <source>
        <dbReference type="Pfam" id="PF04547"/>
    </source>
</evidence>
<evidence type="ECO:0000256" key="3">
    <source>
        <dbReference type="ARBA" id="ARBA00022475"/>
    </source>
</evidence>
<dbReference type="OrthoDB" id="296386at2759"/>
<dbReference type="AlphaFoldDB" id="B3S9P9"/>
<feature type="domain" description="Anoctamin dimerisation" evidence="10">
    <location>
        <begin position="52"/>
        <end position="273"/>
    </location>
</feature>
<comment type="similarity">
    <text evidence="2 8">Belongs to the anoctamin family.</text>
</comment>
<evidence type="ECO:0000256" key="4">
    <source>
        <dbReference type="ARBA" id="ARBA00022692"/>
    </source>
</evidence>
<evidence type="ECO:0000256" key="2">
    <source>
        <dbReference type="ARBA" id="ARBA00009671"/>
    </source>
</evidence>
<keyword evidence="6 8" id="KW-0472">Membrane</keyword>
<dbReference type="GO" id="GO:1902476">
    <property type="term" value="P:chloride transmembrane transport"/>
    <property type="evidence" value="ECO:0000318"/>
    <property type="project" value="GO_Central"/>
</dbReference>
<organism evidence="11 12">
    <name type="scientific">Trichoplax adhaerens</name>
    <name type="common">Trichoplax reptans</name>
    <dbReference type="NCBI Taxonomy" id="10228"/>
    <lineage>
        <taxon>Eukaryota</taxon>
        <taxon>Metazoa</taxon>
        <taxon>Placozoa</taxon>
        <taxon>Uniplacotomia</taxon>
        <taxon>Trichoplacea</taxon>
        <taxon>Trichoplacidae</taxon>
        <taxon>Trichoplax</taxon>
    </lineage>
</organism>
<evidence type="ECO:0000313" key="12">
    <source>
        <dbReference type="Proteomes" id="UP000009022"/>
    </source>
</evidence>
<dbReference type="EMBL" id="DS985259">
    <property type="protein sequence ID" value="EDV20574.1"/>
    <property type="molecule type" value="Genomic_DNA"/>
</dbReference>
<dbReference type="PANTHER" id="PTHR12308:SF73">
    <property type="entry name" value="ANOCTAMIN"/>
    <property type="match status" value="1"/>
</dbReference>
<comment type="subcellular location">
    <subcellularLocation>
        <location evidence="1">Cell membrane</location>
        <topology evidence="1">Multi-pass membrane protein</topology>
    </subcellularLocation>
    <subcellularLocation>
        <location evidence="8">Membrane</location>
        <topology evidence="8">Multi-pass membrane protein</topology>
    </subcellularLocation>
</comment>
<keyword evidence="7" id="KW-0325">Glycoprotein</keyword>
<reference evidence="11 12" key="1">
    <citation type="journal article" date="2008" name="Nature">
        <title>The Trichoplax genome and the nature of placozoans.</title>
        <authorList>
            <person name="Srivastava M."/>
            <person name="Begovic E."/>
            <person name="Chapman J."/>
            <person name="Putnam N.H."/>
            <person name="Hellsten U."/>
            <person name="Kawashima T."/>
            <person name="Kuo A."/>
            <person name="Mitros T."/>
            <person name="Salamov A."/>
            <person name="Carpenter M.L."/>
            <person name="Signorovitch A.Y."/>
            <person name="Moreno M.A."/>
            <person name="Kamm K."/>
            <person name="Grimwood J."/>
            <person name="Schmutz J."/>
            <person name="Shapiro H."/>
            <person name="Grigoriev I.V."/>
            <person name="Buss L.W."/>
            <person name="Schierwater B."/>
            <person name="Dellaporta S.L."/>
            <person name="Rokhsar D.S."/>
        </authorList>
    </citation>
    <scope>NUCLEOTIDE SEQUENCE [LARGE SCALE GENOMIC DNA]</scope>
    <source>
        <strain evidence="11 12">Grell-BS-1999</strain>
    </source>
</reference>
<dbReference type="RefSeq" id="XP_002117000.1">
    <property type="nucleotide sequence ID" value="XM_002116964.1"/>
</dbReference>
<dbReference type="Proteomes" id="UP000009022">
    <property type="component" value="Unassembled WGS sequence"/>
</dbReference>
<dbReference type="PhylomeDB" id="B3S9P9"/>